<dbReference type="SUPFAM" id="SSF53335">
    <property type="entry name" value="S-adenosyl-L-methionine-dependent methyltransferases"/>
    <property type="match status" value="1"/>
</dbReference>
<dbReference type="InterPro" id="IPR003333">
    <property type="entry name" value="CMAS"/>
</dbReference>
<evidence type="ECO:0000313" key="9">
    <source>
        <dbReference type="Proteomes" id="UP000182108"/>
    </source>
</evidence>
<keyword evidence="4" id="KW-0949">S-adenosyl-L-methionine</keyword>
<evidence type="ECO:0000313" key="8">
    <source>
        <dbReference type="EMBL" id="CUB04759.1"/>
    </source>
</evidence>
<evidence type="ECO:0000256" key="7">
    <source>
        <dbReference type="SAM" id="MobiDB-lite"/>
    </source>
</evidence>
<dbReference type="Gene3D" id="3.40.50.150">
    <property type="entry name" value="Vaccinia Virus protein VP39"/>
    <property type="match status" value="1"/>
</dbReference>
<dbReference type="NCBIfam" id="NF008686">
    <property type="entry name" value="PRK11705.1"/>
    <property type="match status" value="1"/>
</dbReference>
<sequence>MPTLQQQGLVEERPRPARRPAHGADRLRALVQSWLDEADVKLDGDRPWDFQIKHPKVLERVLAEGSLGLGEAYMDGWWECERLDEFFARVLRARLDERVKNPSLVWRALKARLINLQSVRRAWHVGEVHYDLGSDFFEAMLDPYMAYSCGYWANAKTLEEAQVAKLDLICRKLGLEPGMRLLDIGCGWGSLMRYAAEHYGVECVGLTISKDQAAWGQKRCTGLPVRFILADYRTFNVDGKERFDRIASVGMFEHVGVRNYKAYFAMARRSLRDDGLFLLHTIGKNRRGGGTDPWIEKYIFPNGELPSIGEVADASEHWFVMEDLHNFGADYDKTLMAWYERFEAAWPRFRERYGERFYRMWRYYLLACAGTFRARTNQLWQFVFSPDGVPGGYRRLS</sequence>
<dbReference type="GO" id="GO:0008168">
    <property type="term" value="F:methyltransferase activity"/>
    <property type="evidence" value="ECO:0007669"/>
    <property type="project" value="UniProtKB-KW"/>
</dbReference>
<evidence type="ECO:0000256" key="2">
    <source>
        <dbReference type="ARBA" id="ARBA00022603"/>
    </source>
</evidence>
<dbReference type="InterPro" id="IPR029063">
    <property type="entry name" value="SAM-dependent_MTases_sf"/>
</dbReference>
<evidence type="ECO:0000256" key="1">
    <source>
        <dbReference type="ARBA" id="ARBA00010815"/>
    </source>
</evidence>
<dbReference type="RefSeq" id="WP_072247868.1">
    <property type="nucleotide sequence ID" value="NZ_CYHH01000001.1"/>
</dbReference>
<protein>
    <submittedName>
        <fullName evidence="8">Cyclopropane-fatty-acyl-phospholipid synthase</fullName>
    </submittedName>
</protein>
<evidence type="ECO:0000256" key="6">
    <source>
        <dbReference type="PIRSR" id="PIRSR003085-1"/>
    </source>
</evidence>
<dbReference type="AlphaFoldDB" id="A0A0K6INU1"/>
<dbReference type="Proteomes" id="UP000182108">
    <property type="component" value="Unassembled WGS sequence"/>
</dbReference>
<keyword evidence="3" id="KW-0808">Transferase</keyword>
<dbReference type="EMBL" id="CYHH01000001">
    <property type="protein sequence ID" value="CUB04759.1"/>
    <property type="molecule type" value="Genomic_DNA"/>
</dbReference>
<dbReference type="CDD" id="cd02440">
    <property type="entry name" value="AdoMet_MTases"/>
    <property type="match status" value="1"/>
</dbReference>
<dbReference type="PANTHER" id="PTHR43667:SF1">
    <property type="entry name" value="CYCLOPROPANE-FATTY-ACYL-PHOSPHOLIPID SYNTHASE"/>
    <property type="match status" value="1"/>
</dbReference>
<gene>
    <name evidence="8" type="ORF">Ga0061068_10161</name>
</gene>
<dbReference type="GO" id="GO:0008610">
    <property type="term" value="P:lipid biosynthetic process"/>
    <property type="evidence" value="ECO:0007669"/>
    <property type="project" value="InterPro"/>
</dbReference>
<accession>A0A0K6INU1</accession>
<dbReference type="OrthoDB" id="9782855at2"/>
<evidence type="ECO:0000256" key="4">
    <source>
        <dbReference type="ARBA" id="ARBA00022691"/>
    </source>
</evidence>
<dbReference type="GO" id="GO:0032259">
    <property type="term" value="P:methylation"/>
    <property type="evidence" value="ECO:0007669"/>
    <property type="project" value="UniProtKB-KW"/>
</dbReference>
<dbReference type="PIRSF" id="PIRSF003085">
    <property type="entry name" value="CMAS"/>
    <property type="match status" value="1"/>
</dbReference>
<dbReference type="InterPro" id="IPR050723">
    <property type="entry name" value="CFA/CMAS"/>
</dbReference>
<dbReference type="PANTHER" id="PTHR43667">
    <property type="entry name" value="CYCLOPROPANE-FATTY-ACYL-PHOSPHOLIPID SYNTHASE"/>
    <property type="match status" value="1"/>
</dbReference>
<evidence type="ECO:0000256" key="5">
    <source>
        <dbReference type="ARBA" id="ARBA00023098"/>
    </source>
</evidence>
<reference evidence="9" key="1">
    <citation type="submission" date="2015-08" db="EMBL/GenBank/DDBJ databases">
        <authorList>
            <person name="Babu N.S."/>
            <person name="Beckwith C.J."/>
            <person name="Beseler K.G."/>
            <person name="Brison A."/>
            <person name="Carone J.V."/>
            <person name="Caskin T.P."/>
            <person name="Diamond M."/>
            <person name="Durham M.E."/>
            <person name="Foxe J.M."/>
            <person name="Go M."/>
            <person name="Henderson B.A."/>
            <person name="Jones I.B."/>
            <person name="McGettigan J.A."/>
            <person name="Micheletti S.J."/>
            <person name="Nasrallah M.E."/>
            <person name="Ortiz D."/>
            <person name="Piller C.R."/>
            <person name="Privatt S.R."/>
            <person name="Schneider S.L."/>
            <person name="Sharp S."/>
            <person name="Smith T.C."/>
            <person name="Stanton J.D."/>
            <person name="Ullery H.E."/>
            <person name="Wilson R.J."/>
            <person name="Serrano M.G."/>
            <person name="Buck G."/>
            <person name="Lee V."/>
            <person name="Wang Y."/>
            <person name="Carvalho R."/>
            <person name="Voegtly L."/>
            <person name="Shi R."/>
            <person name="Duckworth R."/>
            <person name="Johnson A."/>
            <person name="Loviza R."/>
            <person name="Walstead R."/>
            <person name="Shah Z."/>
            <person name="Kiflezghi M."/>
            <person name="Wade K."/>
            <person name="Ball S.L."/>
            <person name="Bradley K.W."/>
            <person name="Asai D.J."/>
            <person name="Bowman C.A."/>
            <person name="Russell D.A."/>
            <person name="Pope W.H."/>
            <person name="Jacobs-Sera D."/>
            <person name="Hendrix R.W."/>
            <person name="Hatfull G.F."/>
        </authorList>
    </citation>
    <scope>NUCLEOTIDE SEQUENCE [LARGE SCALE GENOMIC DNA]</scope>
    <source>
        <strain evidence="9">JCM 19170</strain>
    </source>
</reference>
<organism evidence="8 9">
    <name type="scientific">Tepidiphilus thermophilus</name>
    <dbReference type="NCBI Taxonomy" id="876478"/>
    <lineage>
        <taxon>Bacteria</taxon>
        <taxon>Pseudomonadati</taxon>
        <taxon>Pseudomonadota</taxon>
        <taxon>Hydrogenophilia</taxon>
        <taxon>Hydrogenophilales</taxon>
        <taxon>Hydrogenophilaceae</taxon>
        <taxon>Tepidiphilus</taxon>
    </lineage>
</organism>
<name>A0A0K6INU1_9PROT</name>
<dbReference type="Pfam" id="PF02353">
    <property type="entry name" value="CMAS"/>
    <property type="match status" value="1"/>
</dbReference>
<keyword evidence="2" id="KW-0489">Methyltransferase</keyword>
<comment type="similarity">
    <text evidence="1">Belongs to the CFA/CMAS family.</text>
</comment>
<keyword evidence="9" id="KW-1185">Reference proteome</keyword>
<keyword evidence="5" id="KW-0443">Lipid metabolism</keyword>
<evidence type="ECO:0000256" key="3">
    <source>
        <dbReference type="ARBA" id="ARBA00022679"/>
    </source>
</evidence>
<feature type="region of interest" description="Disordered" evidence="7">
    <location>
        <begin position="1"/>
        <end position="22"/>
    </location>
</feature>
<feature type="active site" evidence="6">
    <location>
        <position position="368"/>
    </location>
</feature>
<proteinExistence type="inferred from homology"/>